<proteinExistence type="predicted"/>
<sequence length="99" mass="11816">MGMNLIEKLGLEKCKQIVDGAPDQTASYYMYDTYFKSQNPVEWFYWEENQWKFTSHSKRFENFLISLKDLRTAIADHDRTDYVSDIRNHISPTTVVIER</sequence>
<accession>A0A3D3G0B4</accession>
<organism evidence="1 2">
    <name type="scientific">Acinetobacter radioresistens</name>
    <dbReference type="NCBI Taxonomy" id="40216"/>
    <lineage>
        <taxon>Bacteria</taxon>
        <taxon>Pseudomonadati</taxon>
        <taxon>Pseudomonadota</taxon>
        <taxon>Gammaproteobacteria</taxon>
        <taxon>Moraxellales</taxon>
        <taxon>Moraxellaceae</taxon>
        <taxon>Acinetobacter</taxon>
    </lineage>
</organism>
<dbReference type="Proteomes" id="UP000262257">
    <property type="component" value="Unassembled WGS sequence"/>
</dbReference>
<gene>
    <name evidence="1" type="ORF">DIC32_07810</name>
</gene>
<comment type="caution">
    <text evidence="1">The sequence shown here is derived from an EMBL/GenBank/DDBJ whole genome shotgun (WGS) entry which is preliminary data.</text>
</comment>
<evidence type="ECO:0000313" key="2">
    <source>
        <dbReference type="Proteomes" id="UP000262257"/>
    </source>
</evidence>
<protein>
    <submittedName>
        <fullName evidence="1">Uncharacterized protein</fullName>
    </submittedName>
</protein>
<dbReference type="AlphaFoldDB" id="A0A3D3G0B4"/>
<dbReference type="EMBL" id="DPXL01000097">
    <property type="protein sequence ID" value="HCM31460.1"/>
    <property type="molecule type" value="Genomic_DNA"/>
</dbReference>
<evidence type="ECO:0000313" key="1">
    <source>
        <dbReference type="EMBL" id="HCM31460.1"/>
    </source>
</evidence>
<reference evidence="1 2" key="1">
    <citation type="journal article" date="2018" name="Nat. Biotechnol.">
        <title>A standardized bacterial taxonomy based on genome phylogeny substantially revises the tree of life.</title>
        <authorList>
            <person name="Parks D.H."/>
            <person name="Chuvochina M."/>
            <person name="Waite D.W."/>
            <person name="Rinke C."/>
            <person name="Skarshewski A."/>
            <person name="Chaumeil P.A."/>
            <person name="Hugenholtz P."/>
        </authorList>
    </citation>
    <scope>NUCLEOTIDE SEQUENCE [LARGE SCALE GENOMIC DNA]</scope>
    <source>
        <strain evidence="1">UBA10045</strain>
    </source>
</reference>
<name>A0A3D3G0B4_ACIRA</name>